<comment type="caution">
    <text evidence="1">The sequence shown here is derived from an EMBL/GenBank/DDBJ whole genome shotgun (WGS) entry which is preliminary data.</text>
</comment>
<evidence type="ECO:0000313" key="2">
    <source>
        <dbReference type="Proteomes" id="UP000309676"/>
    </source>
</evidence>
<dbReference type="NCBIfam" id="TIGR04223">
    <property type="entry name" value="quorum_AgrD"/>
    <property type="match status" value="1"/>
</dbReference>
<evidence type="ECO:0000313" key="1">
    <source>
        <dbReference type="EMBL" id="TLS50498.1"/>
    </source>
</evidence>
<keyword evidence="2" id="KW-1185">Reference proteome</keyword>
<gene>
    <name evidence="1" type="ORF">FE782_19200</name>
</gene>
<reference evidence="1 2" key="1">
    <citation type="submission" date="2019-05" db="EMBL/GenBank/DDBJ databases">
        <authorList>
            <person name="Narsing Rao M.P."/>
            <person name="Li W.J."/>
        </authorList>
    </citation>
    <scope>NUCLEOTIDE SEQUENCE [LARGE SCALE GENOMIC DNA]</scope>
    <source>
        <strain evidence="1 2">SYSU_K30003</strain>
    </source>
</reference>
<dbReference type="InterPro" id="IPR009229">
    <property type="entry name" value="AgrD"/>
</dbReference>
<name>A0A5R9GAT2_9BACL</name>
<dbReference type="EMBL" id="VCIW01000014">
    <property type="protein sequence ID" value="TLS50498.1"/>
    <property type="molecule type" value="Genomic_DNA"/>
</dbReference>
<dbReference type="AlphaFoldDB" id="A0A5R9GAT2"/>
<accession>A0A5R9GAT2</accession>
<dbReference type="Proteomes" id="UP000309676">
    <property type="component" value="Unassembled WGS sequence"/>
</dbReference>
<protein>
    <submittedName>
        <fullName evidence="1">Cyclic lactone autoinducer peptide</fullName>
    </submittedName>
</protein>
<organism evidence="1 2">
    <name type="scientific">Paenibacillus antri</name>
    <dbReference type="NCBI Taxonomy" id="2582848"/>
    <lineage>
        <taxon>Bacteria</taxon>
        <taxon>Bacillati</taxon>
        <taxon>Bacillota</taxon>
        <taxon>Bacilli</taxon>
        <taxon>Bacillales</taxon>
        <taxon>Paenibacillaceae</taxon>
        <taxon>Paenibacillus</taxon>
    </lineage>
</organism>
<sequence>MKHRIALAANAVLAAIATVVMTSASSWLLYRPEIPAELQRKQ</sequence>
<proteinExistence type="predicted"/>
<dbReference type="RefSeq" id="WP_138195865.1">
    <property type="nucleotide sequence ID" value="NZ_VCIW01000014.1"/>
</dbReference>